<dbReference type="CDD" id="cd02440">
    <property type="entry name" value="AdoMet_MTases"/>
    <property type="match status" value="1"/>
</dbReference>
<dbReference type="GO" id="GO:0032259">
    <property type="term" value="P:methylation"/>
    <property type="evidence" value="ECO:0007669"/>
    <property type="project" value="UniProtKB-KW"/>
</dbReference>
<dbReference type="Gene3D" id="3.40.50.150">
    <property type="entry name" value="Vaccinia Virus protein VP39"/>
    <property type="match status" value="1"/>
</dbReference>
<feature type="domain" description="Methyltransferase" evidence="2">
    <location>
        <begin position="39"/>
        <end position="134"/>
    </location>
</feature>
<dbReference type="InterPro" id="IPR029063">
    <property type="entry name" value="SAM-dependent_MTases_sf"/>
</dbReference>
<dbReference type="Proteomes" id="UP000182589">
    <property type="component" value="Unassembled WGS sequence"/>
</dbReference>
<keyword evidence="5" id="KW-1185">Reference proteome</keyword>
<dbReference type="GO" id="GO:0008168">
    <property type="term" value="F:methyltransferase activity"/>
    <property type="evidence" value="ECO:0007669"/>
    <property type="project" value="UniProtKB-KW"/>
</dbReference>
<evidence type="ECO:0000313" key="5">
    <source>
        <dbReference type="Proteomes" id="UP000182589"/>
    </source>
</evidence>
<dbReference type="Pfam" id="PF13649">
    <property type="entry name" value="Methyltransf_25"/>
    <property type="match status" value="1"/>
</dbReference>
<evidence type="ECO:0000313" key="4">
    <source>
        <dbReference type="EMBL" id="SDW53349.1"/>
    </source>
</evidence>
<dbReference type="SUPFAM" id="SSF53335">
    <property type="entry name" value="S-adenosyl-L-methionine-dependent methyltransferases"/>
    <property type="match status" value="1"/>
</dbReference>
<dbReference type="EMBL" id="FNOJ01000007">
    <property type="protein sequence ID" value="SDW53349.1"/>
    <property type="molecule type" value="Genomic_DNA"/>
</dbReference>
<reference evidence="3" key="3">
    <citation type="submission" date="2023-02" db="EMBL/GenBank/DDBJ databases">
        <title>Proposal of a novel subspecies: Alicyclobacillus hesperidum subspecies aegle.</title>
        <authorList>
            <person name="Goto K."/>
            <person name="Fujii T."/>
            <person name="Yasui K."/>
            <person name="Mochida K."/>
            <person name="Kato-Tanaka Y."/>
            <person name="Morohoshi S."/>
            <person name="An S.Y."/>
            <person name="Kasai H."/>
            <person name="Yokota A."/>
        </authorList>
    </citation>
    <scope>NUCLEOTIDE SEQUENCE</scope>
    <source>
        <strain evidence="3">DSM 12766</strain>
    </source>
</reference>
<accession>A0A1H2UCT2</accession>
<keyword evidence="1 4" id="KW-0808">Transferase</keyword>
<dbReference type="AlphaFoldDB" id="A0A1H2UCT2"/>
<evidence type="ECO:0000259" key="2">
    <source>
        <dbReference type="Pfam" id="PF13649"/>
    </source>
</evidence>
<dbReference type="Proteomes" id="UP001157137">
    <property type="component" value="Unassembled WGS sequence"/>
</dbReference>
<sequence length="246" mass="27773">MAVLYDAFADVYDALMADAPYAEWQAFLEERYRLDSLDIADIGCGTGVLTVELGRQARFCIGVDQSEAMLSIAQERAMAAGARIVWLTQDMRELRLPRPVDLAIATCDVLNYLTCEDDLRQAFRAIANTLRNGGVFAFDVIGPARLDMLQHGYWHQVDDDVVLLHETDVQRDWVRHEVVAFARVQEVAGEPLYRRIEERHQQRYYPLAQVQEALAAAGLQLIEATGDFGRQSVETADRLVCRAVRP</sequence>
<protein>
    <submittedName>
        <fullName evidence="3 4">Methyltransferase</fullName>
    </submittedName>
</protein>
<gene>
    <name evidence="3" type="ORF">Heshes_18400</name>
    <name evidence="4" type="ORF">SAMN04489725_107127</name>
</gene>
<dbReference type="Gene3D" id="2.20.25.110">
    <property type="entry name" value="S-adenosyl-L-methionine-dependent methyltransferases"/>
    <property type="match status" value="1"/>
</dbReference>
<evidence type="ECO:0000313" key="3">
    <source>
        <dbReference type="EMBL" id="GLV14156.1"/>
    </source>
</evidence>
<organism evidence="4 5">
    <name type="scientific">Alicyclobacillus hesperidum</name>
    <dbReference type="NCBI Taxonomy" id="89784"/>
    <lineage>
        <taxon>Bacteria</taxon>
        <taxon>Bacillati</taxon>
        <taxon>Bacillota</taxon>
        <taxon>Bacilli</taxon>
        <taxon>Bacillales</taxon>
        <taxon>Alicyclobacillaceae</taxon>
        <taxon>Alicyclobacillus</taxon>
    </lineage>
</organism>
<reference evidence="4" key="1">
    <citation type="submission" date="2016-10" db="EMBL/GenBank/DDBJ databases">
        <authorList>
            <person name="de Groot N.N."/>
        </authorList>
    </citation>
    <scope>NUCLEOTIDE SEQUENCE [LARGE SCALE GENOMIC DNA]</scope>
    <source>
        <strain evidence="4">DSM 12489</strain>
    </source>
</reference>
<reference evidence="5" key="2">
    <citation type="submission" date="2016-10" db="EMBL/GenBank/DDBJ databases">
        <authorList>
            <person name="Varghese N."/>
        </authorList>
    </citation>
    <scope>NUCLEOTIDE SEQUENCE [LARGE SCALE GENOMIC DNA]</scope>
    <source>
        <strain evidence="5">DSM 12489</strain>
    </source>
</reference>
<dbReference type="RefSeq" id="WP_083341198.1">
    <property type="nucleotide sequence ID" value="NZ_BSRA01000009.1"/>
</dbReference>
<evidence type="ECO:0000256" key="1">
    <source>
        <dbReference type="ARBA" id="ARBA00022679"/>
    </source>
</evidence>
<dbReference type="EMBL" id="BSRA01000009">
    <property type="protein sequence ID" value="GLV14156.1"/>
    <property type="molecule type" value="Genomic_DNA"/>
</dbReference>
<name>A0A1H2UCT2_9BACL</name>
<dbReference type="InterPro" id="IPR041698">
    <property type="entry name" value="Methyltransf_25"/>
</dbReference>
<keyword evidence="4" id="KW-0489">Methyltransferase</keyword>
<dbReference type="STRING" id="89784.SAMN04489725_107127"/>
<proteinExistence type="predicted"/>
<dbReference type="PANTHER" id="PTHR43861">
    <property type="entry name" value="TRANS-ACONITATE 2-METHYLTRANSFERASE-RELATED"/>
    <property type="match status" value="1"/>
</dbReference>